<dbReference type="STRING" id="144197.ENSSPAP00000022919"/>
<dbReference type="SUPFAM" id="SSF48452">
    <property type="entry name" value="TPR-like"/>
    <property type="match status" value="1"/>
</dbReference>
<evidence type="ECO:0000313" key="1">
    <source>
        <dbReference type="Ensembl" id="ENSSPAP00000022919.1"/>
    </source>
</evidence>
<dbReference type="InterPro" id="IPR043195">
    <property type="entry name" value="TTC12"/>
</dbReference>
<dbReference type="GO" id="GO:0070286">
    <property type="term" value="P:axonemal dynein complex assembly"/>
    <property type="evidence" value="ECO:0007669"/>
    <property type="project" value="TreeGrafter"/>
</dbReference>
<accession>A0A3B5AYN8</accession>
<dbReference type="Ensembl" id="ENSSPAT00000023284.1">
    <property type="protein sequence ID" value="ENSSPAP00000022919.1"/>
    <property type="gene ID" value="ENSSPAG00000017316.1"/>
</dbReference>
<dbReference type="AlphaFoldDB" id="A0A3B5AYN8"/>
<dbReference type="GO" id="GO:0007288">
    <property type="term" value="P:sperm axoneme assembly"/>
    <property type="evidence" value="ECO:0007669"/>
    <property type="project" value="TreeGrafter"/>
</dbReference>
<dbReference type="GO" id="GO:0005737">
    <property type="term" value="C:cytoplasm"/>
    <property type="evidence" value="ECO:0007669"/>
    <property type="project" value="TreeGrafter"/>
</dbReference>
<reference evidence="1" key="1">
    <citation type="submission" date="2023-09" db="UniProtKB">
        <authorList>
            <consortium name="Ensembl"/>
        </authorList>
    </citation>
    <scope>IDENTIFICATION</scope>
</reference>
<dbReference type="Gene3D" id="1.25.40.10">
    <property type="entry name" value="Tetratricopeptide repeat domain"/>
    <property type="match status" value="1"/>
</dbReference>
<organism evidence="1">
    <name type="scientific">Stegastes partitus</name>
    <name type="common">bicolor damselfish</name>
    <dbReference type="NCBI Taxonomy" id="144197"/>
    <lineage>
        <taxon>Eukaryota</taxon>
        <taxon>Metazoa</taxon>
        <taxon>Chordata</taxon>
        <taxon>Craniata</taxon>
        <taxon>Vertebrata</taxon>
        <taxon>Euteleostomi</taxon>
        <taxon>Actinopterygii</taxon>
        <taxon>Neopterygii</taxon>
        <taxon>Teleostei</taxon>
        <taxon>Neoteleostei</taxon>
        <taxon>Acanthomorphata</taxon>
        <taxon>Ovalentaria</taxon>
        <taxon>Pomacentridae</taxon>
        <taxon>Stegastes</taxon>
    </lineage>
</organism>
<dbReference type="PANTHER" id="PTHR46540">
    <property type="entry name" value="TETRATRICOPEPTIDE REPEAT PROTEIN 12"/>
    <property type="match status" value="1"/>
</dbReference>
<sequence>MKIMEKDAEDRRLRRAAKVKKATALKDKGNEAYAKEDYETAVKYYSDGLVELRDMQPLYTNRAQVNIFKLCFLPSKCFTLKTQIVFCRQLTGIFSSTLFSTLFLFVEYLTQVDLEEERESQEMNAIQEFDKGERKATTVPQLLEKLSRPGQMPLYYCGGLEFLSQAITDCECSIGRSFVQLCSSNLFVPTFSSITCFTGVPYLPGIWLKW</sequence>
<dbReference type="GO" id="GO:0005813">
    <property type="term" value="C:centrosome"/>
    <property type="evidence" value="ECO:0007669"/>
    <property type="project" value="TreeGrafter"/>
</dbReference>
<name>A0A3B5AYN8_9TELE</name>
<dbReference type="PANTHER" id="PTHR46540:SF1">
    <property type="entry name" value="TETRATRICOPEPTIDE REPEAT PROTEIN 12"/>
    <property type="match status" value="1"/>
</dbReference>
<dbReference type="InterPro" id="IPR011990">
    <property type="entry name" value="TPR-like_helical_dom_sf"/>
</dbReference>
<dbReference type="GeneTree" id="ENSGT00940000164257"/>
<proteinExistence type="predicted"/>
<protein>
    <submittedName>
        <fullName evidence="1">Uncharacterized protein</fullName>
    </submittedName>
</protein>